<dbReference type="PROSITE" id="PS50931">
    <property type="entry name" value="HTH_LYSR"/>
    <property type="match status" value="1"/>
</dbReference>
<sequence length="307" mass="33457">MEKLPPFDLMDLRLLLALAEHRHFAHAARACNLSQPALSGRIRKLETALGSPLVFRSKRFEGFTPEGERALGWARLILTDCSGFVQDLSGDGEGPQGTLRIGVVPSATPFAGRLCGALASRFRQLRPQALSMASSAIEKGLQEFTIDAGITYLRPGMEKVSRALPLFEEQYCLVADPALVKKERKSGGLSWYDAADLPLCLLTPDMQNRRIIDETFAATGKKPGPRFETNSFNAILSLLMEGAYAAVLPKEQAAVGHTEGLVVLDLVEPEVRSIIGLVVPLREPMLPVTAALWDLSKSVCGKFDNQD</sequence>
<dbReference type="CDD" id="cd05466">
    <property type="entry name" value="PBP2_LTTR_substrate"/>
    <property type="match status" value="1"/>
</dbReference>
<evidence type="ECO:0000256" key="3">
    <source>
        <dbReference type="ARBA" id="ARBA00023125"/>
    </source>
</evidence>
<dbReference type="GO" id="GO:0003677">
    <property type="term" value="F:DNA binding"/>
    <property type="evidence" value="ECO:0007669"/>
    <property type="project" value="UniProtKB-KW"/>
</dbReference>
<dbReference type="AlphaFoldDB" id="A0A926SAF7"/>
<evidence type="ECO:0000256" key="2">
    <source>
        <dbReference type="ARBA" id="ARBA00023015"/>
    </source>
</evidence>
<dbReference type="Pfam" id="PF00126">
    <property type="entry name" value="HTH_1"/>
    <property type="match status" value="1"/>
</dbReference>
<keyword evidence="2" id="KW-0805">Transcription regulation</keyword>
<dbReference type="PANTHER" id="PTHR30419">
    <property type="entry name" value="HTH-TYPE TRANSCRIPTIONAL REGULATOR YBHD"/>
    <property type="match status" value="1"/>
</dbReference>
<dbReference type="InterPro" id="IPR005119">
    <property type="entry name" value="LysR_subst-bd"/>
</dbReference>
<dbReference type="GO" id="GO:0005829">
    <property type="term" value="C:cytosol"/>
    <property type="evidence" value="ECO:0007669"/>
    <property type="project" value="TreeGrafter"/>
</dbReference>
<dbReference type="PANTHER" id="PTHR30419:SF31">
    <property type="entry name" value="BLR3139 PROTEIN"/>
    <property type="match status" value="1"/>
</dbReference>
<feature type="domain" description="HTH lysR-type" evidence="5">
    <location>
        <begin position="7"/>
        <end position="64"/>
    </location>
</feature>
<dbReference type="InterPro" id="IPR050950">
    <property type="entry name" value="HTH-type_LysR_regulators"/>
</dbReference>
<reference evidence="6" key="1">
    <citation type="submission" date="2020-05" db="EMBL/GenBank/DDBJ databases">
        <title>Identification of trans-AT polyketide cluster in two marine bacteria, producers of a novel glutaramide-containing polyketide sesbanimide D and analogs.</title>
        <authorList>
            <person name="Kacar D."/>
            <person name="Rodriguez P."/>
            <person name="Canedo L."/>
            <person name="Gonzalez E."/>
            <person name="Galan B."/>
            <person name="De La Calle F."/>
            <person name="Garcia J.L."/>
        </authorList>
    </citation>
    <scope>NUCLEOTIDE SEQUENCE</scope>
    <source>
        <strain evidence="6">PHM038</strain>
    </source>
</reference>
<accession>A0A926SAF7</accession>
<dbReference type="SUPFAM" id="SSF53850">
    <property type="entry name" value="Periplasmic binding protein-like II"/>
    <property type="match status" value="1"/>
</dbReference>
<dbReference type="EMBL" id="JABFCZ010000029">
    <property type="protein sequence ID" value="MBD1549039.1"/>
    <property type="molecule type" value="Genomic_DNA"/>
</dbReference>
<keyword evidence="4" id="KW-0804">Transcription</keyword>
<dbReference type="RefSeq" id="WP_190293718.1">
    <property type="nucleotide sequence ID" value="NZ_JABFCZ010000029.1"/>
</dbReference>
<dbReference type="SUPFAM" id="SSF46785">
    <property type="entry name" value="Winged helix' DNA-binding domain"/>
    <property type="match status" value="1"/>
</dbReference>
<name>A0A926SAF7_9HYPH</name>
<comment type="caution">
    <text evidence="6">The sequence shown here is derived from an EMBL/GenBank/DDBJ whole genome shotgun (WGS) entry which is preliminary data.</text>
</comment>
<dbReference type="Pfam" id="PF03466">
    <property type="entry name" value="LysR_substrate"/>
    <property type="match status" value="1"/>
</dbReference>
<dbReference type="InterPro" id="IPR036388">
    <property type="entry name" value="WH-like_DNA-bd_sf"/>
</dbReference>
<keyword evidence="3" id="KW-0238">DNA-binding</keyword>
<dbReference type="InterPro" id="IPR000847">
    <property type="entry name" value="LysR_HTH_N"/>
</dbReference>
<protein>
    <submittedName>
        <fullName evidence="6">LysR family transcriptional regulator</fullName>
    </submittedName>
</protein>
<comment type="similarity">
    <text evidence="1">Belongs to the LysR transcriptional regulatory family.</text>
</comment>
<dbReference type="InterPro" id="IPR036390">
    <property type="entry name" value="WH_DNA-bd_sf"/>
</dbReference>
<organism evidence="6 7">
    <name type="scientific">Roseibium aggregatum</name>
    <dbReference type="NCBI Taxonomy" id="187304"/>
    <lineage>
        <taxon>Bacteria</taxon>
        <taxon>Pseudomonadati</taxon>
        <taxon>Pseudomonadota</taxon>
        <taxon>Alphaproteobacteria</taxon>
        <taxon>Hyphomicrobiales</taxon>
        <taxon>Stappiaceae</taxon>
        <taxon>Roseibium</taxon>
    </lineage>
</organism>
<dbReference type="Gene3D" id="3.40.190.290">
    <property type="match status" value="1"/>
</dbReference>
<evidence type="ECO:0000256" key="4">
    <source>
        <dbReference type="ARBA" id="ARBA00023163"/>
    </source>
</evidence>
<evidence type="ECO:0000313" key="6">
    <source>
        <dbReference type="EMBL" id="MBD1549039.1"/>
    </source>
</evidence>
<evidence type="ECO:0000256" key="1">
    <source>
        <dbReference type="ARBA" id="ARBA00009437"/>
    </source>
</evidence>
<gene>
    <name evidence="6" type="ORF">HK439_22495</name>
</gene>
<proteinExistence type="inferred from homology"/>
<evidence type="ECO:0000259" key="5">
    <source>
        <dbReference type="PROSITE" id="PS50931"/>
    </source>
</evidence>
<dbReference type="Proteomes" id="UP000598467">
    <property type="component" value="Unassembled WGS sequence"/>
</dbReference>
<evidence type="ECO:0000313" key="7">
    <source>
        <dbReference type="Proteomes" id="UP000598467"/>
    </source>
</evidence>
<dbReference type="PRINTS" id="PR00039">
    <property type="entry name" value="HTHLYSR"/>
</dbReference>
<dbReference type="Gene3D" id="1.10.10.10">
    <property type="entry name" value="Winged helix-like DNA-binding domain superfamily/Winged helix DNA-binding domain"/>
    <property type="match status" value="1"/>
</dbReference>
<dbReference type="GO" id="GO:0003700">
    <property type="term" value="F:DNA-binding transcription factor activity"/>
    <property type="evidence" value="ECO:0007669"/>
    <property type="project" value="InterPro"/>
</dbReference>